<feature type="chain" id="PRO_5030160539" evidence="1">
    <location>
        <begin position="32"/>
        <end position="546"/>
    </location>
</feature>
<accession>A0A6U6QBS7</accession>
<proteinExistence type="predicted"/>
<feature type="signal peptide" evidence="1">
    <location>
        <begin position="1"/>
        <end position="31"/>
    </location>
</feature>
<name>A0A6U6QBS7_9DINO</name>
<protein>
    <submittedName>
        <fullName evidence="2">Uncharacterized protein</fullName>
    </submittedName>
</protein>
<organism evidence="2">
    <name type="scientific">Zooxanthella nutricula</name>
    <dbReference type="NCBI Taxonomy" id="1333877"/>
    <lineage>
        <taxon>Eukaryota</taxon>
        <taxon>Sar</taxon>
        <taxon>Alveolata</taxon>
        <taxon>Dinophyceae</taxon>
        <taxon>Peridiniales</taxon>
        <taxon>Peridiniales incertae sedis</taxon>
        <taxon>Zooxanthella</taxon>
    </lineage>
</organism>
<reference evidence="2" key="1">
    <citation type="submission" date="2021-01" db="EMBL/GenBank/DDBJ databases">
        <authorList>
            <person name="Corre E."/>
            <person name="Pelletier E."/>
            <person name="Niang G."/>
            <person name="Scheremetjew M."/>
            <person name="Finn R."/>
            <person name="Kale V."/>
            <person name="Holt S."/>
            <person name="Cochrane G."/>
            <person name="Meng A."/>
            <person name="Brown T."/>
            <person name="Cohen L."/>
        </authorList>
    </citation>
    <scope>NUCLEOTIDE SEQUENCE</scope>
    <source>
        <strain evidence="2">RCC3387</strain>
    </source>
</reference>
<sequence>MEFDLGMPARARGARPLGTLGILAVAGVVVGHVACGQQEEDEGDTCSALSFRQLRTRVASDAPASVPLAVGRGDTRFGRATAPAIPYPVVLPKVLEGVWEGVPHISPFGPWVEPVRFAVKRTTVGEYVFENNLQYDMTQAWYARWGYQRFFVNKSGVITYCPGPRFDPLPSHDIHFKVAEITSHNLTLCMTNVFKNNFTTWQHPWPFHTLQCYGWKDGLDLPGCGCWKLKYSVDSKNESVLHYTVDWAGNNHTNRTNHYHVVMNRRENASAPVEIDGNRLNWWCRYSINNRSGPDNTSLPLGCPMAGSGPEPKRGISAISAFAAQEVEEDCKHCSLPNCFLLNRKVGYVFEWKLTGNDFLQVRVSAKTSLFHEKTYVSIGFRPWGGMTFKNASDSIKYGTGREQRFGMRGADIVLGGLFGSRQMYSESWAGAPVNDSSLQIHNTSVEHNNGRMILSFTRPLVGGKLKSKFNISASLVPDVSSDPLMNNLPDIIWAIGQYDDDHKHPAYHFNYRGWRRVNFTHPTSTNEPLLGSGWAPWQCQVPNVK</sequence>
<keyword evidence="1" id="KW-0732">Signal</keyword>
<dbReference type="AlphaFoldDB" id="A0A6U6QBS7"/>
<gene>
    <name evidence="2" type="ORF">BRAN1462_LOCUS42474</name>
</gene>
<evidence type="ECO:0000256" key="1">
    <source>
        <dbReference type="SAM" id="SignalP"/>
    </source>
</evidence>
<dbReference type="EMBL" id="HBGW01066645">
    <property type="protein sequence ID" value="CAD9614942.1"/>
    <property type="molecule type" value="Transcribed_RNA"/>
</dbReference>
<dbReference type="InterPro" id="IPR045266">
    <property type="entry name" value="DOH_DOMON"/>
</dbReference>
<evidence type="ECO:0000313" key="2">
    <source>
        <dbReference type="EMBL" id="CAD9614942.1"/>
    </source>
</evidence>
<dbReference type="CDD" id="cd09631">
    <property type="entry name" value="DOMON_DOH"/>
    <property type="match status" value="1"/>
</dbReference>